<name>A0ABU2XIY2_9ACTN</name>
<reference evidence="2" key="1">
    <citation type="submission" date="2024-05" db="EMBL/GenBank/DDBJ databases">
        <title>30 novel species of actinomycetes from the DSMZ collection.</title>
        <authorList>
            <person name="Nouioui I."/>
        </authorList>
    </citation>
    <scope>NUCLEOTIDE SEQUENCE</scope>
    <source>
        <strain evidence="2">DSM 41529</strain>
    </source>
</reference>
<dbReference type="RefSeq" id="WP_311726373.1">
    <property type="nucleotide sequence ID" value="NZ_JAVRFD010000012.1"/>
</dbReference>
<comment type="caution">
    <text evidence="2">The sequence shown here is derived from an EMBL/GenBank/DDBJ whole genome shotgun (WGS) entry which is preliminary data.</text>
</comment>
<organism evidence="2 3">
    <name type="scientific">Streptomyces lonegramiae</name>
    <dbReference type="NCBI Taxonomy" id="3075524"/>
    <lineage>
        <taxon>Bacteria</taxon>
        <taxon>Bacillati</taxon>
        <taxon>Actinomycetota</taxon>
        <taxon>Actinomycetes</taxon>
        <taxon>Kitasatosporales</taxon>
        <taxon>Streptomycetaceae</taxon>
        <taxon>Streptomyces</taxon>
    </lineage>
</organism>
<evidence type="ECO:0000313" key="3">
    <source>
        <dbReference type="Proteomes" id="UP001180754"/>
    </source>
</evidence>
<feature type="compositionally biased region" description="Polar residues" evidence="1">
    <location>
        <begin position="71"/>
        <end position="88"/>
    </location>
</feature>
<dbReference type="Proteomes" id="UP001180754">
    <property type="component" value="Unassembled WGS sequence"/>
</dbReference>
<dbReference type="InterPro" id="IPR027417">
    <property type="entry name" value="P-loop_NTPase"/>
</dbReference>
<evidence type="ECO:0000313" key="2">
    <source>
        <dbReference type="EMBL" id="MDT0545888.1"/>
    </source>
</evidence>
<gene>
    <name evidence="2" type="ORF">RND15_24705</name>
</gene>
<proteinExistence type="predicted"/>
<sequence>MRILPARAIAVAETDGLLPELTIQDGKMLFRVLYTDTGVPDGAIRFTDPDIVEPWTEYVRKAQDALIGTSADANGSPGDSANDLSGSSRDVVRAGNVTGDIHFHQAPEASYRPRTGPRQLPADVYTFVNRTAEQAHLHTILTSRDGGQALVSVHVVAGTAGAGKTSLVLRWAHQVKEARSGWPQATYRRTWSTRPPSTVPFSPTAGCSSCSTMPPRSAKCARCSPAAETASSW</sequence>
<evidence type="ECO:0000256" key="1">
    <source>
        <dbReference type="SAM" id="MobiDB-lite"/>
    </source>
</evidence>
<keyword evidence="3" id="KW-1185">Reference proteome</keyword>
<dbReference type="Gene3D" id="3.40.50.300">
    <property type="entry name" value="P-loop containing nucleotide triphosphate hydrolases"/>
    <property type="match status" value="1"/>
</dbReference>
<feature type="region of interest" description="Disordered" evidence="1">
    <location>
        <begin position="69"/>
        <end position="88"/>
    </location>
</feature>
<dbReference type="EMBL" id="JAVRFD010000012">
    <property type="protein sequence ID" value="MDT0545888.1"/>
    <property type="molecule type" value="Genomic_DNA"/>
</dbReference>
<accession>A0ABU2XIY2</accession>
<protein>
    <submittedName>
        <fullName evidence="2">Uncharacterized protein</fullName>
    </submittedName>
</protein>